<name>A0ACB7X7F1_9ERIC</name>
<organism evidence="1 2">
    <name type="scientific">Vaccinium darrowii</name>
    <dbReference type="NCBI Taxonomy" id="229202"/>
    <lineage>
        <taxon>Eukaryota</taxon>
        <taxon>Viridiplantae</taxon>
        <taxon>Streptophyta</taxon>
        <taxon>Embryophyta</taxon>
        <taxon>Tracheophyta</taxon>
        <taxon>Spermatophyta</taxon>
        <taxon>Magnoliopsida</taxon>
        <taxon>eudicotyledons</taxon>
        <taxon>Gunneridae</taxon>
        <taxon>Pentapetalae</taxon>
        <taxon>asterids</taxon>
        <taxon>Ericales</taxon>
        <taxon>Ericaceae</taxon>
        <taxon>Vaccinioideae</taxon>
        <taxon>Vaccinieae</taxon>
        <taxon>Vaccinium</taxon>
    </lineage>
</organism>
<sequence>MEKEIERMVMEISRAEFLADNKFKQQRGWQEFSTSGAEPSSSGPSVFPLFWRKVPWSILAPWRVALFRLIRLRKVYLRFHGSPLQTDVSLGSATTPGLMKSSENRDDTSCGQQNGTSTS</sequence>
<dbReference type="EMBL" id="CM037156">
    <property type="protein sequence ID" value="KAH7836495.1"/>
    <property type="molecule type" value="Genomic_DNA"/>
</dbReference>
<comment type="caution">
    <text evidence="1">The sequence shown here is derived from an EMBL/GenBank/DDBJ whole genome shotgun (WGS) entry which is preliminary data.</text>
</comment>
<gene>
    <name evidence="1" type="ORF">Vadar_002073</name>
</gene>
<keyword evidence="2" id="KW-1185">Reference proteome</keyword>
<evidence type="ECO:0000313" key="1">
    <source>
        <dbReference type="EMBL" id="KAH7836495.1"/>
    </source>
</evidence>
<proteinExistence type="predicted"/>
<reference evidence="1 2" key="1">
    <citation type="journal article" date="2021" name="Hortic Res">
        <title>High-quality reference genome and annotation aids understanding of berry development for evergreen blueberry (Vaccinium darrowii).</title>
        <authorList>
            <person name="Yu J."/>
            <person name="Hulse-Kemp A.M."/>
            <person name="Babiker E."/>
            <person name="Staton M."/>
        </authorList>
    </citation>
    <scope>NUCLEOTIDE SEQUENCE [LARGE SCALE GENOMIC DNA]</scope>
    <source>
        <strain evidence="2">cv. NJ 8807/NJ 8810</strain>
        <tissue evidence="1">Young leaf</tissue>
    </source>
</reference>
<evidence type="ECO:0000313" key="2">
    <source>
        <dbReference type="Proteomes" id="UP000828048"/>
    </source>
</evidence>
<accession>A0ACB7X7F1</accession>
<dbReference type="Proteomes" id="UP000828048">
    <property type="component" value="Chromosome 6"/>
</dbReference>
<protein>
    <submittedName>
        <fullName evidence="1">Uncharacterized protein</fullName>
    </submittedName>
</protein>